<protein>
    <submittedName>
        <fullName evidence="2">Uncharacterized protein</fullName>
    </submittedName>
</protein>
<proteinExistence type="predicted"/>
<keyword evidence="3" id="KW-1185">Reference proteome</keyword>
<evidence type="ECO:0000313" key="3">
    <source>
        <dbReference type="Proteomes" id="UP000721236"/>
    </source>
</evidence>
<accession>A0ABN7YK17</accession>
<keyword evidence="1" id="KW-0472">Membrane</keyword>
<evidence type="ECO:0000313" key="2">
    <source>
        <dbReference type="EMBL" id="CAG9172480.1"/>
    </source>
</evidence>
<dbReference type="EMBL" id="CAJZAH010000002">
    <property type="protein sequence ID" value="CAG9172480.1"/>
    <property type="molecule type" value="Genomic_DNA"/>
</dbReference>
<comment type="caution">
    <text evidence="2">The sequence shown here is derived from an EMBL/GenBank/DDBJ whole genome shotgun (WGS) entry which is preliminary data.</text>
</comment>
<name>A0ABN7YK17_9BURK</name>
<organism evidence="2 3">
    <name type="scientific">Cupriavidus respiraculi</name>
    <dbReference type="NCBI Taxonomy" id="195930"/>
    <lineage>
        <taxon>Bacteria</taxon>
        <taxon>Pseudomonadati</taxon>
        <taxon>Pseudomonadota</taxon>
        <taxon>Betaproteobacteria</taxon>
        <taxon>Burkholderiales</taxon>
        <taxon>Burkholderiaceae</taxon>
        <taxon>Cupriavidus</taxon>
    </lineage>
</organism>
<keyword evidence="1" id="KW-1133">Transmembrane helix</keyword>
<feature type="transmembrane region" description="Helical" evidence="1">
    <location>
        <begin position="6"/>
        <end position="29"/>
    </location>
</feature>
<reference evidence="2 3" key="1">
    <citation type="submission" date="2021-08" db="EMBL/GenBank/DDBJ databases">
        <authorList>
            <person name="Peeters C."/>
        </authorList>
    </citation>
    <scope>NUCLEOTIDE SEQUENCE [LARGE SCALE GENOMIC DNA]</scope>
    <source>
        <strain evidence="2 3">LMG 21510</strain>
    </source>
</reference>
<sequence length="31" mass="3409">MSRREFYLALAYPLTVLAAIAIVGIAVWATK</sequence>
<evidence type="ECO:0000256" key="1">
    <source>
        <dbReference type="SAM" id="Phobius"/>
    </source>
</evidence>
<dbReference type="Proteomes" id="UP000721236">
    <property type="component" value="Unassembled WGS sequence"/>
</dbReference>
<gene>
    <name evidence="2" type="ORF">LMG21510_01988</name>
</gene>
<keyword evidence="1" id="KW-0812">Transmembrane</keyword>